<evidence type="ECO:0000313" key="2">
    <source>
        <dbReference type="Proteomes" id="UP000015993"/>
    </source>
</evidence>
<dbReference type="InterPro" id="IPR036439">
    <property type="entry name" value="Dockerin_dom_sf"/>
</dbReference>
<dbReference type="eggNOG" id="COG5492">
    <property type="taxonomic scope" value="Bacteria"/>
</dbReference>
<comment type="caution">
    <text evidence="1">The sequence shown here is derived from an EMBL/GenBank/DDBJ whole genome shotgun (WGS) entry which is preliminary data.</text>
</comment>
<dbReference type="PATRIC" id="fig|679199.3.peg.627"/>
<dbReference type="EMBL" id="ACZK01000011">
    <property type="protein sequence ID" value="EHG23771.1"/>
    <property type="molecule type" value="Genomic_DNA"/>
</dbReference>
<organism evidence="1 2">
    <name type="scientific">Alloprevotella rava F0323</name>
    <dbReference type="NCBI Taxonomy" id="679199"/>
    <lineage>
        <taxon>Bacteria</taxon>
        <taxon>Pseudomonadati</taxon>
        <taxon>Bacteroidota</taxon>
        <taxon>Bacteroidia</taxon>
        <taxon>Bacteroidales</taxon>
        <taxon>Prevotellaceae</taxon>
        <taxon>Alloprevotella</taxon>
    </lineage>
</organism>
<protein>
    <recommendedName>
        <fullName evidence="3">Dockerin domain-containing protein</fullName>
    </recommendedName>
</protein>
<dbReference type="Pfam" id="PF13306">
    <property type="entry name" value="LRR_5"/>
    <property type="match status" value="4"/>
</dbReference>
<dbReference type="HOGENOM" id="CLU_262696_0_0_10"/>
<dbReference type="Gene3D" id="1.10.1330.10">
    <property type="entry name" value="Dockerin domain"/>
    <property type="match status" value="1"/>
</dbReference>
<dbReference type="eggNOG" id="COG4886">
    <property type="taxonomic scope" value="Bacteria"/>
</dbReference>
<dbReference type="PANTHER" id="PTHR45661:SF3">
    <property type="entry name" value="IG-LIKE DOMAIN-CONTAINING PROTEIN"/>
    <property type="match status" value="1"/>
</dbReference>
<reference evidence="1 2" key="1">
    <citation type="submission" date="2011-08" db="EMBL/GenBank/DDBJ databases">
        <title>The Genome Sequence of Prevotella sp. oral taxon 302 str. F0323.</title>
        <authorList>
            <consortium name="The Broad Institute Genome Sequencing Platform"/>
            <person name="Earl A."/>
            <person name="Ward D."/>
            <person name="Feldgarden M."/>
            <person name="Gevers D."/>
            <person name="Izard J."/>
            <person name="Blanton J.M."/>
            <person name="Baranova O.V."/>
            <person name="Tanner A.C."/>
            <person name="Dewhirst F.E."/>
            <person name="Young S.K."/>
            <person name="Zeng Q."/>
            <person name="Gargeya S."/>
            <person name="Fitzgerald M."/>
            <person name="Haas B."/>
            <person name="Abouelleil A."/>
            <person name="Alvarado L."/>
            <person name="Arachchi H.M."/>
            <person name="Berlin A."/>
            <person name="Brown A."/>
            <person name="Chapman S.B."/>
            <person name="Chen Z."/>
            <person name="Dunbar C."/>
            <person name="Freedman E."/>
            <person name="Gearin G."/>
            <person name="Gellesch M."/>
            <person name="Goldberg J."/>
            <person name="Griggs A."/>
            <person name="Gujja S."/>
            <person name="Heiman D."/>
            <person name="Howarth C."/>
            <person name="Larson L."/>
            <person name="Lui A."/>
            <person name="MacDonald P.J.P."/>
            <person name="Montmayeur A."/>
            <person name="Murphy C."/>
            <person name="Neiman D."/>
            <person name="Pearson M."/>
            <person name="Priest M."/>
            <person name="Roberts A."/>
            <person name="Saif S."/>
            <person name="Shea T."/>
            <person name="Shenoy N."/>
            <person name="Sisk P."/>
            <person name="Stolte C."/>
            <person name="Sykes S."/>
            <person name="Wortman J."/>
            <person name="Nusbaum C."/>
            <person name="Birren B."/>
        </authorList>
    </citation>
    <scope>NUCLEOTIDE SEQUENCE [LARGE SCALE GENOMIC DNA]</scope>
    <source>
        <strain evidence="1 2">F0323</strain>
    </source>
</reference>
<evidence type="ECO:0000313" key="1">
    <source>
        <dbReference type="EMBL" id="EHG23771.1"/>
    </source>
</evidence>
<dbReference type="InterPro" id="IPR026906">
    <property type="entry name" value="LRR_5"/>
</dbReference>
<name>G5GAI4_9BACT</name>
<dbReference type="Proteomes" id="UP000015993">
    <property type="component" value="Unassembled WGS sequence"/>
</dbReference>
<evidence type="ECO:0008006" key="3">
    <source>
        <dbReference type="Google" id="ProtNLM"/>
    </source>
</evidence>
<dbReference type="Gene3D" id="3.80.10.10">
    <property type="entry name" value="Ribonuclease Inhibitor"/>
    <property type="match status" value="6"/>
</dbReference>
<proteinExistence type="predicted"/>
<accession>G5GAI4</accession>
<dbReference type="SUPFAM" id="SSF63446">
    <property type="entry name" value="Type I dockerin domain"/>
    <property type="match status" value="1"/>
</dbReference>
<dbReference type="InterPro" id="IPR032675">
    <property type="entry name" value="LRR_dom_sf"/>
</dbReference>
<dbReference type="InterPro" id="IPR053139">
    <property type="entry name" value="Surface_bspA-like"/>
</dbReference>
<dbReference type="PANTHER" id="PTHR45661">
    <property type="entry name" value="SURFACE ANTIGEN"/>
    <property type="match status" value="1"/>
</dbReference>
<sequence>MVTVYQGKNNIRGQNIIALGMPVTFDVTTTAGGELQTKVEALGLATNVMELTVSGPINGTDIDYIHGKLRVLQKLDLQQAQIVGGGDSYHMWGFTSSGIPAKYPNYSFNTEPNVVGDYMFYNMPQLRSLKLPAGAIKIASYAVSRVGLTESIDIPADVEEIGEGAFSGCGSLPGVVLNPTLKEIGKGAFTSCISLAGIDIPNSVNSIGQEAFSKCENLQNVKLPDALKVINRETFEHCKNLERVTLPSRLEVLENRAFSNCGNLSSPITIPGTVTNICFYAFENCVKIPELIIEEGVEQISQGAFMACRLLTKVTLPSTLKTIEQEAFYKCSHLTDISIPEGLSTLGDEVFFSCDSLRSITLPVSITEIPKGTFLGCKKLETVNLSSELTTIGTDAFIYCENLKSFDFSAYPKLTTLQKDCFSQTGLQRVELPDQINTIEIGVFGKCSKLEHINVPTALTAVPDYFVYKCPVLTEVVMHAGIKTIGRNAFSDCIELEHIDLPNGISEISSGAFLHCKKLQITELPLGLTNIGSYAFSGTSALDSISIPRGVQILGPGAFEESGVRIVELPEGIKTFYDRVFNKCQRLTKVVWPADQKEIPSKTFYQCDTLSTFDIPLGVTEIKSSAFAECKNLYSVSFPETLKKIGWRAFENCGLKEVEIPDSVTEVGNEAFANNKSLRKAFMGRNIVYKNGAKFNFFSQCDSLQLLRIFVSKPIPMSEYDASTCMSYRKKCVLEVPSGCDSIYRATDVWKDFKEIRSVTVGGDTLAAVDFALLKMIYDRLDGKNWTNQWDLSSPDRFEGKWHGVTTDGDHITEIVLYNTELRGEIFAELFTLPTLTRLELTNGELRGSINKVLEGKEQNVSPVLKTIALSCNQLTGDLSPFANSFPALEKLYVDYNQLTAISVPIHSSVRELDYSWQFIDPSTQTPVVSDSCPVVQVALGTPFEPIISTLQTYDHEKQDYSRDNFRKNNIYHYTILDENEPMLMVNPSAFIYDSSIDKFKVGSDLFAKVPRNTPQPFCCTGSPYVPFYFSLDWIDGDVNMDRNVDLIDLQSLIYYCAHESSSSQFPFNYMTGDTNEDKEIDVRDAVVTVNRILDWKGEEPHPSRPYFAAPTVVCNVVAIEGNTLRLVNAEEVAGIQLSLQGVSSDELRKASAVSGMKMACRQTEEGLRVLLYSFSGQTLQPGQHDLFVQLPAGTTVSKVILTNLDAKRLDAAVASTLTGLNQISQNEIDRLFADAPEGTVLCIYALDGRLLYQGQPHIEHFTSLPKGTYVLRLGNRTYKVTRAK</sequence>
<dbReference type="SUPFAM" id="SSF52058">
    <property type="entry name" value="L domain-like"/>
    <property type="match status" value="4"/>
</dbReference>
<gene>
    <name evidence="1" type="ORF">HMPREF9332_00585</name>
</gene>
<dbReference type="STRING" id="679199.HMPREF9332_00585"/>
<dbReference type="GO" id="GO:0000272">
    <property type="term" value="P:polysaccharide catabolic process"/>
    <property type="evidence" value="ECO:0007669"/>
    <property type="project" value="InterPro"/>
</dbReference>
<keyword evidence="2" id="KW-1185">Reference proteome</keyword>